<keyword evidence="4 7" id="KW-0812">Transmembrane</keyword>
<dbReference type="GO" id="GO:0006508">
    <property type="term" value="P:proteolysis"/>
    <property type="evidence" value="ECO:0007669"/>
    <property type="project" value="InterPro"/>
</dbReference>
<sequence>MIAFFVAAALSVLVHELGHATTQRLCGLPVERIVWGVGPRLLRIGAFELRLIPFAGYITPVGAVMARRKWQGALIALSGILATWLVVFFLAFAGAIHVGWLKDFAIWWLFWALVGLLQMIPIGQRDGRWALAALGVLPVPGKAVEKRKPSKL</sequence>
<dbReference type="InterPro" id="IPR008915">
    <property type="entry name" value="Peptidase_M50"/>
</dbReference>
<protein>
    <recommendedName>
        <fullName evidence="8">Peptidase M50 domain-containing protein</fullName>
    </recommendedName>
</protein>
<comment type="cofactor">
    <cofactor evidence="1">
        <name>Zn(2+)</name>
        <dbReference type="ChEBI" id="CHEBI:29105"/>
    </cofactor>
</comment>
<keyword evidence="6 7" id="KW-0472">Membrane</keyword>
<dbReference type="KEGG" id="kyr:CVV65_15085"/>
<evidence type="ECO:0000256" key="1">
    <source>
        <dbReference type="ARBA" id="ARBA00001947"/>
    </source>
</evidence>
<dbReference type="Pfam" id="PF02163">
    <property type="entry name" value="Peptidase_M50"/>
    <property type="match status" value="1"/>
</dbReference>
<name>A0A2K8N9R6_9BACL</name>
<evidence type="ECO:0000259" key="8">
    <source>
        <dbReference type="Pfam" id="PF02163"/>
    </source>
</evidence>
<proteinExistence type="inferred from homology"/>
<keyword evidence="5 7" id="KW-1133">Transmembrane helix</keyword>
<reference evidence="10" key="1">
    <citation type="submission" date="2017-11" db="EMBL/GenBank/DDBJ databases">
        <title>Complete Genome Sequence of Kyrpidia sp. Strain EA-1, a thermophilic, hydrogen-oxidizing Bacterium, isolated from the Azores.</title>
        <authorList>
            <person name="Reiner J.E."/>
            <person name="Lapp C.J."/>
            <person name="Bunk B."/>
            <person name="Gescher J."/>
        </authorList>
    </citation>
    <scope>NUCLEOTIDE SEQUENCE [LARGE SCALE GENOMIC DNA]</scope>
    <source>
        <strain evidence="10">EA-1</strain>
    </source>
</reference>
<dbReference type="RefSeq" id="WP_100668838.1">
    <property type="nucleotide sequence ID" value="NZ_CP024955.1"/>
</dbReference>
<dbReference type="Proteomes" id="UP000231932">
    <property type="component" value="Chromosome"/>
</dbReference>
<organism evidence="9 10">
    <name type="scientific">Kyrpidia spormannii</name>
    <dbReference type="NCBI Taxonomy" id="2055160"/>
    <lineage>
        <taxon>Bacteria</taxon>
        <taxon>Bacillati</taxon>
        <taxon>Bacillota</taxon>
        <taxon>Bacilli</taxon>
        <taxon>Bacillales</taxon>
        <taxon>Alicyclobacillaceae</taxon>
        <taxon>Kyrpidia</taxon>
    </lineage>
</organism>
<feature type="domain" description="Peptidase M50" evidence="8">
    <location>
        <begin position="3"/>
        <end position="99"/>
    </location>
</feature>
<keyword evidence="10" id="KW-1185">Reference proteome</keyword>
<feature type="transmembrane region" description="Helical" evidence="7">
    <location>
        <begin position="73"/>
        <end position="98"/>
    </location>
</feature>
<dbReference type="EMBL" id="CP024955">
    <property type="protein sequence ID" value="ATY86088.1"/>
    <property type="molecule type" value="Genomic_DNA"/>
</dbReference>
<evidence type="ECO:0000256" key="6">
    <source>
        <dbReference type="ARBA" id="ARBA00023136"/>
    </source>
</evidence>
<feature type="transmembrane region" description="Helical" evidence="7">
    <location>
        <begin position="104"/>
        <end position="122"/>
    </location>
</feature>
<evidence type="ECO:0000256" key="7">
    <source>
        <dbReference type="SAM" id="Phobius"/>
    </source>
</evidence>
<gene>
    <name evidence="9" type="ORF">CVV65_15085</name>
</gene>
<evidence type="ECO:0000256" key="4">
    <source>
        <dbReference type="ARBA" id="ARBA00022692"/>
    </source>
</evidence>
<comment type="subcellular location">
    <subcellularLocation>
        <location evidence="2">Membrane</location>
        <topology evidence="2">Multi-pass membrane protein</topology>
    </subcellularLocation>
</comment>
<accession>A0A2K8N9R6</accession>
<dbReference type="AlphaFoldDB" id="A0A2K8N9R6"/>
<dbReference type="GO" id="GO:0016020">
    <property type="term" value="C:membrane"/>
    <property type="evidence" value="ECO:0007669"/>
    <property type="project" value="UniProtKB-SubCell"/>
</dbReference>
<evidence type="ECO:0000256" key="2">
    <source>
        <dbReference type="ARBA" id="ARBA00004141"/>
    </source>
</evidence>
<evidence type="ECO:0000256" key="3">
    <source>
        <dbReference type="ARBA" id="ARBA00007931"/>
    </source>
</evidence>
<evidence type="ECO:0000313" key="9">
    <source>
        <dbReference type="EMBL" id="ATY86088.1"/>
    </source>
</evidence>
<comment type="similarity">
    <text evidence="3">Belongs to the peptidase M50B family.</text>
</comment>
<evidence type="ECO:0000313" key="10">
    <source>
        <dbReference type="Proteomes" id="UP000231932"/>
    </source>
</evidence>
<evidence type="ECO:0000256" key="5">
    <source>
        <dbReference type="ARBA" id="ARBA00022989"/>
    </source>
</evidence>